<organism evidence="2 3">
    <name type="scientific">Cerrena zonata</name>
    <dbReference type="NCBI Taxonomy" id="2478898"/>
    <lineage>
        <taxon>Eukaryota</taxon>
        <taxon>Fungi</taxon>
        <taxon>Dikarya</taxon>
        <taxon>Basidiomycota</taxon>
        <taxon>Agaricomycotina</taxon>
        <taxon>Agaricomycetes</taxon>
        <taxon>Polyporales</taxon>
        <taxon>Cerrenaceae</taxon>
        <taxon>Cerrena</taxon>
    </lineage>
</organism>
<evidence type="ECO:0000313" key="3">
    <source>
        <dbReference type="Proteomes" id="UP001385951"/>
    </source>
</evidence>
<evidence type="ECO:0000313" key="2">
    <source>
        <dbReference type="EMBL" id="KAK7688497.1"/>
    </source>
</evidence>
<name>A0AAW0GEU8_9APHY</name>
<gene>
    <name evidence="2" type="ORF">QCA50_008035</name>
</gene>
<keyword evidence="3" id="KW-1185">Reference proteome</keyword>
<dbReference type="AlphaFoldDB" id="A0AAW0GEU8"/>
<feature type="compositionally biased region" description="Low complexity" evidence="1">
    <location>
        <begin position="154"/>
        <end position="168"/>
    </location>
</feature>
<accession>A0AAW0GEU8</accession>
<feature type="compositionally biased region" description="Pro residues" evidence="1">
    <location>
        <begin position="54"/>
        <end position="63"/>
    </location>
</feature>
<reference evidence="2 3" key="1">
    <citation type="submission" date="2022-09" db="EMBL/GenBank/DDBJ databases">
        <authorList>
            <person name="Palmer J.M."/>
        </authorList>
    </citation>
    <scope>NUCLEOTIDE SEQUENCE [LARGE SCALE GENOMIC DNA]</scope>
    <source>
        <strain evidence="2 3">DSM 7382</strain>
    </source>
</reference>
<sequence length="287" mass="31133">MWSKLTSAIKRPGTPSLSPEDAEPPSLHPDVMGGVYERHPNLSVFHQDASEVPFPSPSPPPSPSKRKGLLKRISKNPFVEHEATSQPPRPNISIPKKVKSSIHSTSTGSDISVYRSAERPSEDTARPSVDSLRPPTTPISESKFGSLRAILKPSLGSNSSASESSLRLTNPTARPNDDALPPATPTSEYKFSSLRSILRPGNTPGTGQSVRFFSRDAYKIITPDISSASELEDPGIEGRFRRGPLIRPAVQELFSPIQNEAPPTPISPIGSDSLMLPYATSECRQYF</sequence>
<evidence type="ECO:0000256" key="1">
    <source>
        <dbReference type="SAM" id="MobiDB-lite"/>
    </source>
</evidence>
<feature type="compositionally biased region" description="Polar residues" evidence="1">
    <location>
        <begin position="101"/>
        <end position="110"/>
    </location>
</feature>
<protein>
    <submittedName>
        <fullName evidence="2">Uncharacterized protein</fullName>
    </submittedName>
</protein>
<dbReference type="Proteomes" id="UP001385951">
    <property type="component" value="Unassembled WGS sequence"/>
</dbReference>
<feature type="compositionally biased region" description="Basic and acidic residues" evidence="1">
    <location>
        <begin position="116"/>
        <end position="125"/>
    </location>
</feature>
<feature type="region of interest" description="Disordered" evidence="1">
    <location>
        <begin position="1"/>
        <end position="186"/>
    </location>
</feature>
<comment type="caution">
    <text evidence="2">The sequence shown here is derived from an EMBL/GenBank/DDBJ whole genome shotgun (WGS) entry which is preliminary data.</text>
</comment>
<proteinExistence type="predicted"/>
<dbReference type="EMBL" id="JASBNA010000010">
    <property type="protein sequence ID" value="KAK7688497.1"/>
    <property type="molecule type" value="Genomic_DNA"/>
</dbReference>
<feature type="compositionally biased region" description="Basic residues" evidence="1">
    <location>
        <begin position="64"/>
        <end position="74"/>
    </location>
</feature>